<comment type="caution">
    <text evidence="12">The sequence shown here is derived from an EMBL/GenBank/DDBJ whole genome shotgun (WGS) entry which is preliminary data.</text>
</comment>
<keyword evidence="3 10" id="KW-0963">Cytoplasm</keyword>
<gene>
    <name evidence="10 12" type="primary">glyS</name>
    <name evidence="12" type="ORF">ACFQ5M_08780</name>
</gene>
<evidence type="ECO:0000256" key="5">
    <source>
        <dbReference type="ARBA" id="ARBA00022741"/>
    </source>
</evidence>
<evidence type="ECO:0000256" key="8">
    <source>
        <dbReference type="ARBA" id="ARBA00023146"/>
    </source>
</evidence>
<dbReference type="Pfam" id="PF05746">
    <property type="entry name" value="DALR_1"/>
    <property type="match status" value="1"/>
</dbReference>
<evidence type="ECO:0000256" key="4">
    <source>
        <dbReference type="ARBA" id="ARBA00022598"/>
    </source>
</evidence>
<dbReference type="PANTHER" id="PTHR30075">
    <property type="entry name" value="GLYCYL-TRNA SYNTHETASE"/>
    <property type="match status" value="1"/>
</dbReference>
<dbReference type="GO" id="GO:0004820">
    <property type="term" value="F:glycine-tRNA ligase activity"/>
    <property type="evidence" value="ECO:0007669"/>
    <property type="project" value="UniProtKB-EC"/>
</dbReference>
<comment type="subcellular location">
    <subcellularLocation>
        <location evidence="1 10">Cytoplasm</location>
    </subcellularLocation>
</comment>
<evidence type="ECO:0000256" key="6">
    <source>
        <dbReference type="ARBA" id="ARBA00022840"/>
    </source>
</evidence>
<keyword evidence="6 10" id="KW-0067">ATP-binding</keyword>
<dbReference type="Proteomes" id="UP001597267">
    <property type="component" value="Unassembled WGS sequence"/>
</dbReference>
<dbReference type="HAMAP" id="MF_00255">
    <property type="entry name" value="Gly_tRNA_synth_beta"/>
    <property type="match status" value="1"/>
</dbReference>
<comment type="similarity">
    <text evidence="2 10">Belongs to the class-II aminoacyl-tRNA synthetase family.</text>
</comment>
<keyword evidence="4 10" id="KW-0436">Ligase</keyword>
<dbReference type="PANTHER" id="PTHR30075:SF2">
    <property type="entry name" value="GLYCINE--TRNA LIGASE, CHLOROPLASTIC_MITOCHONDRIAL 2"/>
    <property type="match status" value="1"/>
</dbReference>
<evidence type="ECO:0000313" key="12">
    <source>
        <dbReference type="EMBL" id="MFD1672190.1"/>
    </source>
</evidence>
<evidence type="ECO:0000256" key="10">
    <source>
        <dbReference type="HAMAP-Rule" id="MF_00255"/>
    </source>
</evidence>
<protein>
    <recommendedName>
        <fullName evidence="10">Glycine--tRNA ligase beta subunit</fullName>
        <ecNumber evidence="10">6.1.1.14</ecNumber>
    </recommendedName>
    <alternativeName>
        <fullName evidence="10">Glycyl-tRNA synthetase beta subunit</fullName>
        <shortName evidence="10">GlyRS</shortName>
    </alternativeName>
</protein>
<evidence type="ECO:0000313" key="13">
    <source>
        <dbReference type="Proteomes" id="UP001597267"/>
    </source>
</evidence>
<comment type="subunit">
    <text evidence="10">Tetramer of two alpha and two beta subunits.</text>
</comment>
<proteinExistence type="inferred from homology"/>
<keyword evidence="8 10" id="KW-0030">Aminoacyl-tRNA synthetase</keyword>
<keyword evidence="13" id="KW-1185">Reference proteome</keyword>
<dbReference type="EMBL" id="JBHTOP010000023">
    <property type="protein sequence ID" value="MFD1672190.1"/>
    <property type="molecule type" value="Genomic_DNA"/>
</dbReference>
<keyword evidence="5 10" id="KW-0547">Nucleotide-binding</keyword>
<name>A0ABW4JAF1_9LACO</name>
<dbReference type="NCBIfam" id="TIGR00211">
    <property type="entry name" value="glyS"/>
    <property type="match status" value="1"/>
</dbReference>
<organism evidence="12 13">
    <name type="scientific">Agrilactobacillus yilanensis</name>
    <dbReference type="NCBI Taxonomy" id="2485997"/>
    <lineage>
        <taxon>Bacteria</taxon>
        <taxon>Bacillati</taxon>
        <taxon>Bacillota</taxon>
        <taxon>Bacilli</taxon>
        <taxon>Lactobacillales</taxon>
        <taxon>Lactobacillaceae</taxon>
        <taxon>Agrilactobacillus</taxon>
    </lineage>
</organism>
<reference evidence="13" key="1">
    <citation type="journal article" date="2019" name="Int. J. Syst. Evol. Microbiol.">
        <title>The Global Catalogue of Microorganisms (GCM) 10K type strain sequencing project: providing services to taxonomists for standard genome sequencing and annotation.</title>
        <authorList>
            <consortium name="The Broad Institute Genomics Platform"/>
            <consortium name="The Broad Institute Genome Sequencing Center for Infectious Disease"/>
            <person name="Wu L."/>
            <person name="Ma J."/>
        </authorList>
    </citation>
    <scope>NUCLEOTIDE SEQUENCE [LARGE SCALE GENOMIC DNA]</scope>
    <source>
        <strain evidence="13">CCM 8896</strain>
    </source>
</reference>
<sequence>MKDFLLEIGLEEMPAHVVTPSIVQLNQRVQQFLKDENLDYDSIQPFSTPRRLTLLIKGLADKQADSHETLRGPAKQIAQDEAGNWSKAAQGFARGQGATVDELTFKEVKGKTYVFLEKNTVGQPAAEILPKIATAITAMNFPTRMHWGNYDFEYIRPIHWLVALLDDVVIPFNILNIETGRETRGHRFLGKNITLPNADAYEEALKEDYVIVDAAERKDVIRKQIHTLAVENDWQVDLDEDLLEEVNNLVEYPTAFYGEFDPKYLEIPEEVLITSMKDNQRYFYARSQEGQLLPVFIGVRNGNSEHLDNVVSGNEKVLVARLEDAQFFYEEDQKKTIQDYVAQLKQVSFHDKIGSMYEKMQRVGKIAQFLGQRFGLTETELTDLKRAAEIYKFDLVTGMVGEFPELQGVMGEKYALLAGEKPAVATAIREHYLPTASRGALPQTNVGAVLSIADKLDSILSFFAVALIPNGSNDPYALRRQSFGIVRILQDRKWHFPIDELQEQIKKLIANEGSEAHLDLTAHQKEVREFIIDRVKQWFSIQKENHDLIDAVVDNRNKDIADMFAAAKVLQQHREDPSFKTTIEALTRVMRLSQKADFADTTLTVDPTLFQDDTEAQLYTKVSEIQKNLADKSLETVYQELEGLKPTIEAYFEANMIMDKDPKIRDNRLKQLLIINNIVLSLGDLTELIVK</sequence>
<evidence type="ECO:0000259" key="11">
    <source>
        <dbReference type="Pfam" id="PF05746"/>
    </source>
</evidence>
<feature type="domain" description="DALR anticodon binding" evidence="11">
    <location>
        <begin position="584"/>
        <end position="677"/>
    </location>
</feature>
<evidence type="ECO:0000256" key="1">
    <source>
        <dbReference type="ARBA" id="ARBA00004496"/>
    </source>
</evidence>
<evidence type="ECO:0000256" key="9">
    <source>
        <dbReference type="ARBA" id="ARBA00047937"/>
    </source>
</evidence>
<evidence type="ECO:0000256" key="3">
    <source>
        <dbReference type="ARBA" id="ARBA00022490"/>
    </source>
</evidence>
<dbReference type="PRINTS" id="PR01045">
    <property type="entry name" value="TRNASYNTHGB"/>
</dbReference>
<evidence type="ECO:0000256" key="2">
    <source>
        <dbReference type="ARBA" id="ARBA00008226"/>
    </source>
</evidence>
<evidence type="ECO:0000256" key="7">
    <source>
        <dbReference type="ARBA" id="ARBA00022917"/>
    </source>
</evidence>
<dbReference type="PROSITE" id="PS50861">
    <property type="entry name" value="AA_TRNA_LIGASE_II_GLYAB"/>
    <property type="match status" value="1"/>
</dbReference>
<dbReference type="InterPro" id="IPR008909">
    <property type="entry name" value="DALR_anticod-bd"/>
</dbReference>
<dbReference type="SUPFAM" id="SSF109604">
    <property type="entry name" value="HD-domain/PDEase-like"/>
    <property type="match status" value="1"/>
</dbReference>
<comment type="catalytic activity">
    <reaction evidence="9 10">
        <text>tRNA(Gly) + glycine + ATP = glycyl-tRNA(Gly) + AMP + diphosphate</text>
        <dbReference type="Rhea" id="RHEA:16013"/>
        <dbReference type="Rhea" id="RHEA-COMP:9664"/>
        <dbReference type="Rhea" id="RHEA-COMP:9683"/>
        <dbReference type="ChEBI" id="CHEBI:30616"/>
        <dbReference type="ChEBI" id="CHEBI:33019"/>
        <dbReference type="ChEBI" id="CHEBI:57305"/>
        <dbReference type="ChEBI" id="CHEBI:78442"/>
        <dbReference type="ChEBI" id="CHEBI:78522"/>
        <dbReference type="ChEBI" id="CHEBI:456215"/>
        <dbReference type="EC" id="6.1.1.14"/>
    </reaction>
</comment>
<dbReference type="EC" id="6.1.1.14" evidence="10"/>
<keyword evidence="7 10" id="KW-0648">Protein biosynthesis</keyword>
<dbReference type="Pfam" id="PF02092">
    <property type="entry name" value="tRNA_synt_2f"/>
    <property type="match status" value="1"/>
</dbReference>
<dbReference type="InterPro" id="IPR015944">
    <property type="entry name" value="Gly-tRNA-synth_bsu"/>
</dbReference>
<dbReference type="RefSeq" id="WP_225423666.1">
    <property type="nucleotide sequence ID" value="NZ_JBHTOP010000023.1"/>
</dbReference>
<accession>A0ABW4JAF1</accession>
<dbReference type="InterPro" id="IPR006194">
    <property type="entry name" value="Gly-tRNA-synth_heterodimer"/>
</dbReference>